<dbReference type="EMBL" id="JTDE01000112">
    <property type="protein sequence ID" value="KAF7262282.1"/>
    <property type="molecule type" value="Genomic_DNA"/>
</dbReference>
<dbReference type="AlphaFoldDB" id="A0A8S9Z5V1"/>
<name>A0A8S9Z5V1_9TREM</name>
<proteinExistence type="predicted"/>
<dbReference type="Proteomes" id="UP000822476">
    <property type="component" value="Unassembled WGS sequence"/>
</dbReference>
<gene>
    <name evidence="1" type="ORF">EG68_00445</name>
</gene>
<accession>A0A8S9Z5V1</accession>
<reference evidence="1" key="1">
    <citation type="submission" date="2019-07" db="EMBL/GenBank/DDBJ databases">
        <title>Annotation for the trematode Paragonimus miyazaki's.</title>
        <authorList>
            <person name="Choi Y.-J."/>
        </authorList>
    </citation>
    <scope>NUCLEOTIDE SEQUENCE</scope>
    <source>
        <strain evidence="1">Japan</strain>
    </source>
</reference>
<protein>
    <submittedName>
        <fullName evidence="1">Uncharacterized protein</fullName>
    </submittedName>
</protein>
<evidence type="ECO:0000313" key="1">
    <source>
        <dbReference type="EMBL" id="KAF7262282.1"/>
    </source>
</evidence>
<comment type="caution">
    <text evidence="1">The sequence shown here is derived from an EMBL/GenBank/DDBJ whole genome shotgun (WGS) entry which is preliminary data.</text>
</comment>
<sequence>MQITPATAHDHTRKPQSTTVQLKPMVVPTRVVACFRCHSDWRQPSPPRVSYVRRILKNNFKQLFHVWLKITTFENTLCKFWLCFHQFCRLNGSYQQL</sequence>
<keyword evidence="2" id="KW-1185">Reference proteome</keyword>
<evidence type="ECO:0000313" key="2">
    <source>
        <dbReference type="Proteomes" id="UP000822476"/>
    </source>
</evidence>
<organism evidence="1 2">
    <name type="scientific">Paragonimus skrjabini miyazakii</name>
    <dbReference type="NCBI Taxonomy" id="59628"/>
    <lineage>
        <taxon>Eukaryota</taxon>
        <taxon>Metazoa</taxon>
        <taxon>Spiralia</taxon>
        <taxon>Lophotrochozoa</taxon>
        <taxon>Platyhelminthes</taxon>
        <taxon>Trematoda</taxon>
        <taxon>Digenea</taxon>
        <taxon>Plagiorchiida</taxon>
        <taxon>Troglotremata</taxon>
        <taxon>Troglotrematidae</taxon>
        <taxon>Paragonimus</taxon>
    </lineage>
</organism>